<feature type="transmembrane region" description="Helical" evidence="1">
    <location>
        <begin position="220"/>
        <end position="239"/>
    </location>
</feature>
<organism evidence="2 3">
    <name type="scientific">Imperialibacter roseus</name>
    <dbReference type="NCBI Taxonomy" id="1324217"/>
    <lineage>
        <taxon>Bacteria</taxon>
        <taxon>Pseudomonadati</taxon>
        <taxon>Bacteroidota</taxon>
        <taxon>Cytophagia</taxon>
        <taxon>Cytophagales</taxon>
        <taxon>Flammeovirgaceae</taxon>
        <taxon>Imperialibacter</taxon>
    </lineage>
</organism>
<accession>A0ABZ0IL22</accession>
<feature type="transmembrane region" description="Helical" evidence="1">
    <location>
        <begin position="280"/>
        <end position="303"/>
    </location>
</feature>
<evidence type="ECO:0000313" key="3">
    <source>
        <dbReference type="Proteomes" id="UP001302349"/>
    </source>
</evidence>
<dbReference type="Proteomes" id="UP001302349">
    <property type="component" value="Chromosome"/>
</dbReference>
<sequence length="427" mass="49611">MTNDGLKYKLGLFLYSPLIPLIYVIKDFSAPYSRVILILFFGYFGLTMYFPEGTDGYRHSENLAAHYDNLPFSQFVDEGIRILKFDPPKETNDDIFLHIVSYITSFFSTSYSLLYMFVGLIYGFFFVNSIYLIYSQLELKRSKVLLMLFIVFVFWKSFEGINSIRNWTGAWCMFYGVASYLFTSKKKYLGFVLLAPMIHFGYFIISFPVLVVFLAGNRPYIYFALFAMSYVVQVPLNLVSSYSSFTKLGDEKLRIYYQDDHKRQEKYSRFAETASFHKQYAIEAASVNFLILFIFGLFIFSYFKSGAQIYQFSTLASIALLMLTFSNLTPFVPSLVKRLELNSYFYSLSFLLVSFNFKLQQQVVTSSLKFFKALVICSTPVIMLYLFMQLSYIMEFADAKVFVSPLISFFSLDAALPIKELIKDFLL</sequence>
<proteinExistence type="predicted"/>
<name>A0ABZ0IL22_9BACT</name>
<protein>
    <recommendedName>
        <fullName evidence="4">EpsG family protein</fullName>
    </recommendedName>
</protein>
<reference evidence="2 3" key="1">
    <citation type="journal article" date="2023" name="Microbiol. Resour. Announc.">
        <title>Complete Genome Sequence of Imperialibacter roseus strain P4T.</title>
        <authorList>
            <person name="Tizabi D.R."/>
            <person name="Bachvaroff T."/>
            <person name="Hill R.T."/>
        </authorList>
    </citation>
    <scope>NUCLEOTIDE SEQUENCE [LARGE SCALE GENOMIC DNA]</scope>
    <source>
        <strain evidence="2 3">P4T</strain>
    </source>
</reference>
<feature type="transmembrane region" description="Helical" evidence="1">
    <location>
        <begin position="32"/>
        <end position="50"/>
    </location>
</feature>
<feature type="transmembrane region" description="Helical" evidence="1">
    <location>
        <begin position="6"/>
        <end position="25"/>
    </location>
</feature>
<dbReference type="RefSeq" id="WP_317488131.1">
    <property type="nucleotide sequence ID" value="NZ_CP136051.1"/>
</dbReference>
<dbReference type="EMBL" id="CP136051">
    <property type="protein sequence ID" value="WOK05371.1"/>
    <property type="molecule type" value="Genomic_DNA"/>
</dbReference>
<keyword evidence="1" id="KW-0472">Membrane</keyword>
<evidence type="ECO:0000256" key="1">
    <source>
        <dbReference type="SAM" id="Phobius"/>
    </source>
</evidence>
<evidence type="ECO:0000313" key="2">
    <source>
        <dbReference type="EMBL" id="WOK05371.1"/>
    </source>
</evidence>
<feature type="transmembrane region" description="Helical" evidence="1">
    <location>
        <begin position="189"/>
        <end position="214"/>
    </location>
</feature>
<feature type="transmembrane region" description="Helical" evidence="1">
    <location>
        <begin position="309"/>
        <end position="329"/>
    </location>
</feature>
<evidence type="ECO:0008006" key="4">
    <source>
        <dbReference type="Google" id="ProtNLM"/>
    </source>
</evidence>
<keyword evidence="3" id="KW-1185">Reference proteome</keyword>
<feature type="transmembrane region" description="Helical" evidence="1">
    <location>
        <begin position="370"/>
        <end position="387"/>
    </location>
</feature>
<feature type="transmembrane region" description="Helical" evidence="1">
    <location>
        <begin position="113"/>
        <end position="134"/>
    </location>
</feature>
<keyword evidence="1" id="KW-1133">Transmembrane helix</keyword>
<feature type="transmembrane region" description="Helical" evidence="1">
    <location>
        <begin position="141"/>
        <end position="158"/>
    </location>
</feature>
<gene>
    <name evidence="2" type="ORF">RT717_20020</name>
</gene>
<feature type="transmembrane region" description="Helical" evidence="1">
    <location>
        <begin position="341"/>
        <end position="358"/>
    </location>
</feature>
<keyword evidence="1" id="KW-0812">Transmembrane</keyword>